<accession>A0A8J4HBE1</accession>
<proteinExistence type="predicted"/>
<dbReference type="CDD" id="cd13926">
    <property type="entry name" value="N-acetylmuramidase_GH108"/>
    <property type="match status" value="1"/>
</dbReference>
<dbReference type="InterPro" id="IPR023346">
    <property type="entry name" value="Lysozyme-like_dom_sf"/>
</dbReference>
<reference evidence="2" key="1">
    <citation type="journal article" date="2020" name="mSystems">
        <title>Genome- and Community-Level Interaction Insights into Carbon Utilization and Element Cycling Functions of Hydrothermarchaeota in Hydrothermal Sediment.</title>
        <authorList>
            <person name="Zhou Z."/>
            <person name="Liu Y."/>
            <person name="Xu W."/>
            <person name="Pan J."/>
            <person name="Luo Z.H."/>
            <person name="Li M."/>
        </authorList>
    </citation>
    <scope>NUCLEOTIDE SEQUENCE</scope>
    <source>
        <strain evidence="2">SpSt-997</strain>
    </source>
</reference>
<comment type="caution">
    <text evidence="2">The sequence shown here is derived from an EMBL/GenBank/DDBJ whole genome shotgun (WGS) entry which is preliminary data.</text>
</comment>
<dbReference type="Pfam" id="PF05838">
    <property type="entry name" value="Glyco_hydro_108"/>
    <property type="match status" value="1"/>
</dbReference>
<sequence length="179" mass="18837">MADTFPKCLAFTLTQEGGFVDNPEDPGGATNFGITLGTLRGWLGDDALGVEAIKDIPQSTVDAIYRADYWNRVMAESLPAGLDLMVFDHGVNAGPAVSARLLQQSLGFTGAAVDGAIGPVTQKAADVADPLATIAQLAALQSAYYHGLRGYDVFGRGWLARVERRKETAMAMAETASGT</sequence>
<dbReference type="EMBL" id="DTQM01000178">
    <property type="protein sequence ID" value="HGC43339.1"/>
    <property type="molecule type" value="Genomic_DNA"/>
</dbReference>
<dbReference type="AlphaFoldDB" id="A0A8J4HBE1"/>
<evidence type="ECO:0000259" key="1">
    <source>
        <dbReference type="Pfam" id="PF05838"/>
    </source>
</evidence>
<feature type="domain" description="TtsA-like Glycoside hydrolase family 108" evidence="1">
    <location>
        <begin position="10"/>
        <end position="94"/>
    </location>
</feature>
<dbReference type="Gene3D" id="1.20.141.10">
    <property type="entry name" value="Chitosanase, subunit A, domain 1"/>
    <property type="match status" value="1"/>
</dbReference>
<dbReference type="SUPFAM" id="SSF53955">
    <property type="entry name" value="Lysozyme-like"/>
    <property type="match status" value="1"/>
</dbReference>
<gene>
    <name evidence="2" type="ORF">ENY07_09015</name>
</gene>
<evidence type="ECO:0000313" key="2">
    <source>
        <dbReference type="EMBL" id="HGC43339.1"/>
    </source>
</evidence>
<organism evidence="2">
    <name type="scientific">Acidicaldus sp</name>
    <dbReference type="NCBI Taxonomy" id="1872105"/>
    <lineage>
        <taxon>Bacteria</taxon>
        <taxon>Pseudomonadati</taxon>
        <taxon>Pseudomonadota</taxon>
        <taxon>Alphaproteobacteria</taxon>
        <taxon>Acetobacterales</taxon>
        <taxon>Acetobacteraceae</taxon>
        <taxon>Acidicaldus</taxon>
    </lineage>
</organism>
<protein>
    <recommendedName>
        <fullName evidence="1">TtsA-like Glycoside hydrolase family 108 domain-containing protein</fullName>
    </recommendedName>
</protein>
<dbReference type="InterPro" id="IPR008565">
    <property type="entry name" value="TtsA-like_GH18_dom"/>
</dbReference>
<name>A0A8J4HBE1_9PROT</name>